<name>A0A1Y0STL5_9CAUD</name>
<keyword evidence="3" id="KW-1185">Reference proteome</keyword>
<evidence type="ECO:0000313" key="3">
    <source>
        <dbReference type="Proteomes" id="UP000225448"/>
    </source>
</evidence>
<dbReference type="EMBL" id="MF042360">
    <property type="protein sequence ID" value="ARV76831.1"/>
    <property type="molecule type" value="Genomic_DNA"/>
</dbReference>
<sequence>MSSVYFDVYRADTIKLVRSVVIKFSPIATQMNLWIARDLKVIADEDAPETWKYYMNMNGEYHVTDQMMYVRSADTLETIEFTKENLLYHRATAREYAPGSVMYENLVRQYPDQSALINGILHPIDIDRAINAPDGQILYYDESLVEAHEDTFLYDLQDWITVYIIRWWNPNFALTDEMYLPAFWGNLFITLVPGIMNLRLAQAKTNRAHSYHIREYLASHGHLDDYLPYLDTRQRLWLYRNINFIQRNAGKKDTFDRLVKNILTPRGIPLIRYTLEQNSKDILTNFRPSVELEKHDINRNIVVEGLNKISVEELLDREEDLARDNIAVKHDSEQWITDKMSMSAYSSLSTRVLDSEVIDRSNSNVRTLMNCLLNEWLQLASTDKYRAYVTLNNPRTGEQMTVSVKDAYIITIYCWMKARDQLSEFIPSCTAYEVLLPKLPTFEELRWMSPKRIIPNKIITAIQDLFEPMTNYISTENFYHATATMHQNYLKQWELYSLQENMIGRGYCEQITKMHYMNRMCKLVEGNITWDDYFKTLGFSLKDLTEIELEQLCVDTVNIATGANLVRVITIGEIQRELLKMMEGLCSYPLQFLRNVAYTNFNVLGMVMPRIGDISVDGSGNLIVPAVNIGVKRVSSSASSLILVNDVIVGPEVSYHYDQYGRWRINCCVDIRETSFNNGNYIIPAGNIGLVGYKAENLINPDPSGNLDQYQPIPENDKPEFEAP</sequence>
<organism evidence="2 3">
    <name type="scientific">Pseudomonas phage Phabio</name>
    <dbReference type="NCBI Taxonomy" id="2006668"/>
    <lineage>
        <taxon>Viruses</taxon>
        <taxon>Duplodnaviria</taxon>
        <taxon>Heunggongvirae</taxon>
        <taxon>Uroviricota</taxon>
        <taxon>Caudoviricetes</taxon>
        <taxon>Chimalliviridae</taxon>
        <taxon>Phabiovirus</taxon>
        <taxon>Phabiovirus phabio</taxon>
    </lineage>
</organism>
<dbReference type="Proteomes" id="UP000225448">
    <property type="component" value="Segment"/>
</dbReference>
<feature type="region of interest" description="Disordered" evidence="1">
    <location>
        <begin position="704"/>
        <end position="724"/>
    </location>
</feature>
<proteinExistence type="predicted"/>
<evidence type="ECO:0000313" key="2">
    <source>
        <dbReference type="EMBL" id="ARV76831.1"/>
    </source>
</evidence>
<accession>A0A1Y0STL5</accession>
<evidence type="ECO:0000256" key="1">
    <source>
        <dbReference type="SAM" id="MobiDB-lite"/>
    </source>
</evidence>
<protein>
    <submittedName>
        <fullName evidence="2">Virion structural protein</fullName>
    </submittedName>
</protein>
<feature type="compositionally biased region" description="Basic and acidic residues" evidence="1">
    <location>
        <begin position="715"/>
        <end position="724"/>
    </location>
</feature>
<reference evidence="2 3" key="1">
    <citation type="submission" date="2017-05" db="EMBL/GenBank/DDBJ databases">
        <authorList>
            <person name="Song R."/>
            <person name="Chenine A.L."/>
            <person name="Ruprecht R.M."/>
        </authorList>
    </citation>
    <scope>NUCLEOTIDE SEQUENCE [LARGE SCALE GENOMIC DNA]</scope>
</reference>
<gene>
    <name evidence="2" type="ORF">PHABIO_200</name>
</gene>